<reference evidence="8 9" key="1">
    <citation type="submission" date="2018-12" db="EMBL/GenBank/DDBJ databases">
        <title>Mesorhizobium carbonis sp. nov., isolated from coal mine water.</title>
        <authorList>
            <person name="Xin W."/>
            <person name="Xu Z."/>
            <person name="Xiang F."/>
            <person name="Zhang J."/>
            <person name="Xi L."/>
            <person name="Liu J."/>
        </authorList>
    </citation>
    <scope>NUCLEOTIDE SEQUENCE [LARGE SCALE GENOMIC DNA]</scope>
    <source>
        <strain evidence="8 9">B2.3</strain>
    </source>
</reference>
<comment type="caution">
    <text evidence="8">The sequence shown here is derived from an EMBL/GenBank/DDBJ whole genome shotgun (WGS) entry which is preliminary data.</text>
</comment>
<dbReference type="PANTHER" id="PTHR43776">
    <property type="entry name" value="TRANSPORT ATP-BINDING PROTEIN"/>
    <property type="match status" value="1"/>
</dbReference>
<evidence type="ECO:0000259" key="7">
    <source>
        <dbReference type="PROSITE" id="PS50893"/>
    </source>
</evidence>
<dbReference type="EMBL" id="RWKW01000025">
    <property type="protein sequence ID" value="RST87120.1"/>
    <property type="molecule type" value="Genomic_DNA"/>
</dbReference>
<protein>
    <submittedName>
        <fullName evidence="8">ABC transporter ATP-binding protein</fullName>
    </submittedName>
</protein>
<dbReference type="GO" id="GO:0016887">
    <property type="term" value="F:ATP hydrolysis activity"/>
    <property type="evidence" value="ECO:0007669"/>
    <property type="project" value="InterPro"/>
</dbReference>
<dbReference type="GO" id="GO:0005886">
    <property type="term" value="C:plasma membrane"/>
    <property type="evidence" value="ECO:0007669"/>
    <property type="project" value="UniProtKB-SubCell"/>
</dbReference>
<dbReference type="SUPFAM" id="SSF52540">
    <property type="entry name" value="P-loop containing nucleoside triphosphate hydrolases"/>
    <property type="match status" value="2"/>
</dbReference>
<sequence>MGQIDLGDRRDLLRIEDLRISIKIQQSSIEVVKGVSFRIPAGKTVALVGESGSGKSIIAQAILGILPRVAKITGGRIRFRDPLQPGTETDIAALDPTTAEMCDLRGGRIAMIFQEPMTSLSPLHTIGNQVEEALVLHREVARGEARSLTEDMLKLVNFPDPSRAYDMYPMELSGGLRQRAMIAMALICQPALLIADEPTTALDVTVQAQVLGLLKSLQARFGMSLLLITHDLGVVANMADEVVVIYHGRILEAGPLKEIFTNPGHAYTRALMKAVPDLDMEPGEKLVALREIDKVIPASMRRASEGRCTSQTPLLTVRDLHKTYTIKSGSWFGGQNRQIHAVNGVSFDVRRGECFGIVGESGCGKSSLSKLIMRATEADSGQMLFDNGEISCDIRKLHGRALKDFRKRIQIVFQDPFGSLSPRSTVLNTLREPLEIHRQGGAREITQTAADLMAMVGLQTSHLNRYPHSFSGGQRQRIGIARALALAPDLLICDEPVSALDVSVQAQILNLLKSLQDELSLTMVFISHNLAVVKYIADRIAVMRRGRIVEIADCETLFARPMHPYTQKLLSAVPSVSLDRKLDFAAQGDDESDPSDDWPPEFQSKHGDGSDLSLLQVGEGHLVLARDMPSRERIYA</sequence>
<dbReference type="Proteomes" id="UP000278398">
    <property type="component" value="Unassembled WGS sequence"/>
</dbReference>
<dbReference type="GO" id="GO:0015833">
    <property type="term" value="P:peptide transport"/>
    <property type="evidence" value="ECO:0007669"/>
    <property type="project" value="InterPro"/>
</dbReference>
<dbReference type="InterPro" id="IPR050319">
    <property type="entry name" value="ABC_transp_ATP-bind"/>
</dbReference>
<dbReference type="Gene3D" id="3.40.50.300">
    <property type="entry name" value="P-loop containing nucleotide triphosphate hydrolases"/>
    <property type="match status" value="2"/>
</dbReference>
<feature type="region of interest" description="Disordered" evidence="6">
    <location>
        <begin position="586"/>
        <end position="611"/>
    </location>
</feature>
<dbReference type="InterPro" id="IPR003593">
    <property type="entry name" value="AAA+_ATPase"/>
</dbReference>
<dbReference type="AlphaFoldDB" id="A0A3S0A8J6"/>
<gene>
    <name evidence="8" type="ORF">EJC49_06645</name>
</gene>
<comment type="subcellular location">
    <subcellularLocation>
        <location evidence="1">Cell inner membrane</location>
        <topology evidence="1">Peripheral membrane protein</topology>
    </subcellularLocation>
</comment>
<organism evidence="8 9">
    <name type="scientific">Aquibium carbonis</name>
    <dbReference type="NCBI Taxonomy" id="2495581"/>
    <lineage>
        <taxon>Bacteria</taxon>
        <taxon>Pseudomonadati</taxon>
        <taxon>Pseudomonadota</taxon>
        <taxon>Alphaproteobacteria</taxon>
        <taxon>Hyphomicrobiales</taxon>
        <taxon>Phyllobacteriaceae</taxon>
        <taxon>Aquibium</taxon>
    </lineage>
</organism>
<dbReference type="PROSITE" id="PS50893">
    <property type="entry name" value="ABC_TRANSPORTER_2"/>
    <property type="match status" value="2"/>
</dbReference>
<comment type="similarity">
    <text evidence="2">Belongs to the ABC transporter superfamily.</text>
</comment>
<dbReference type="PANTHER" id="PTHR43776:SF7">
    <property type="entry name" value="D,D-DIPEPTIDE TRANSPORT ATP-BINDING PROTEIN DDPF-RELATED"/>
    <property type="match status" value="1"/>
</dbReference>
<keyword evidence="3" id="KW-0813">Transport</keyword>
<dbReference type="Pfam" id="PF00005">
    <property type="entry name" value="ABC_tran"/>
    <property type="match status" value="2"/>
</dbReference>
<dbReference type="InterPro" id="IPR027417">
    <property type="entry name" value="P-loop_NTPase"/>
</dbReference>
<dbReference type="CDD" id="cd03257">
    <property type="entry name" value="ABC_NikE_OppD_transporters"/>
    <property type="match status" value="2"/>
</dbReference>
<feature type="domain" description="ABC transporter" evidence="7">
    <location>
        <begin position="315"/>
        <end position="570"/>
    </location>
</feature>
<dbReference type="GO" id="GO:0055085">
    <property type="term" value="P:transmembrane transport"/>
    <property type="evidence" value="ECO:0007669"/>
    <property type="project" value="UniProtKB-ARBA"/>
</dbReference>
<dbReference type="FunFam" id="3.40.50.300:FF:000016">
    <property type="entry name" value="Oligopeptide ABC transporter ATP-binding component"/>
    <property type="match status" value="2"/>
</dbReference>
<evidence type="ECO:0000256" key="2">
    <source>
        <dbReference type="ARBA" id="ARBA00005417"/>
    </source>
</evidence>
<dbReference type="PROSITE" id="PS00211">
    <property type="entry name" value="ABC_TRANSPORTER_1"/>
    <property type="match status" value="1"/>
</dbReference>
<dbReference type="NCBIfam" id="NF008453">
    <property type="entry name" value="PRK11308.1"/>
    <property type="match status" value="2"/>
</dbReference>
<dbReference type="InterPro" id="IPR003439">
    <property type="entry name" value="ABC_transporter-like_ATP-bd"/>
</dbReference>
<dbReference type="InterPro" id="IPR017871">
    <property type="entry name" value="ABC_transporter-like_CS"/>
</dbReference>
<keyword evidence="5 8" id="KW-0067">ATP-binding</keyword>
<name>A0A3S0A8J6_9HYPH</name>
<feature type="compositionally biased region" description="Acidic residues" evidence="6">
    <location>
        <begin position="588"/>
        <end position="599"/>
    </location>
</feature>
<dbReference type="InterPro" id="IPR013563">
    <property type="entry name" value="Oligopep_ABC_C"/>
</dbReference>
<dbReference type="Pfam" id="PF08352">
    <property type="entry name" value="oligo_HPY"/>
    <property type="match status" value="2"/>
</dbReference>
<feature type="domain" description="ABC transporter" evidence="7">
    <location>
        <begin position="13"/>
        <end position="272"/>
    </location>
</feature>
<keyword evidence="9" id="KW-1185">Reference proteome</keyword>
<evidence type="ECO:0000256" key="6">
    <source>
        <dbReference type="SAM" id="MobiDB-lite"/>
    </source>
</evidence>
<dbReference type="GO" id="GO:0005524">
    <property type="term" value="F:ATP binding"/>
    <property type="evidence" value="ECO:0007669"/>
    <property type="project" value="UniProtKB-KW"/>
</dbReference>
<evidence type="ECO:0000256" key="1">
    <source>
        <dbReference type="ARBA" id="ARBA00004417"/>
    </source>
</evidence>
<evidence type="ECO:0000256" key="5">
    <source>
        <dbReference type="ARBA" id="ARBA00022840"/>
    </source>
</evidence>
<dbReference type="OrthoDB" id="9802264at2"/>
<dbReference type="SMART" id="SM00382">
    <property type="entry name" value="AAA"/>
    <property type="match status" value="2"/>
</dbReference>
<evidence type="ECO:0000256" key="4">
    <source>
        <dbReference type="ARBA" id="ARBA00022741"/>
    </source>
</evidence>
<evidence type="ECO:0000313" key="8">
    <source>
        <dbReference type="EMBL" id="RST87120.1"/>
    </source>
</evidence>
<dbReference type="RefSeq" id="WP_126698681.1">
    <property type="nucleotide sequence ID" value="NZ_RWKW01000025.1"/>
</dbReference>
<accession>A0A3S0A8J6</accession>
<keyword evidence="4" id="KW-0547">Nucleotide-binding</keyword>
<proteinExistence type="inferred from homology"/>
<evidence type="ECO:0000256" key="3">
    <source>
        <dbReference type="ARBA" id="ARBA00022448"/>
    </source>
</evidence>
<evidence type="ECO:0000313" key="9">
    <source>
        <dbReference type="Proteomes" id="UP000278398"/>
    </source>
</evidence>